<evidence type="ECO:0000256" key="1">
    <source>
        <dbReference type="SAM" id="Phobius"/>
    </source>
</evidence>
<feature type="domain" description="EamA" evidence="2">
    <location>
        <begin position="9"/>
        <end position="142"/>
    </location>
</feature>
<feature type="transmembrane region" description="Helical" evidence="1">
    <location>
        <begin position="185"/>
        <end position="206"/>
    </location>
</feature>
<dbReference type="RefSeq" id="WP_377302337.1">
    <property type="nucleotide sequence ID" value="NZ_CP180191.1"/>
</dbReference>
<dbReference type="InterPro" id="IPR037185">
    <property type="entry name" value="EmrE-like"/>
</dbReference>
<sequence>MSSTSQHRTAVLVVIVATLMWSLGGVASRQAPAVAGFELTFWRSLIAAVTVAILLPLTQGREFVSKIRDAGRTVWICGLCWAVMFSCFMMALSLTTVANVLITQCLAPVVTALLTWAVFRKPLGLRLWAVIAVACSGIALMYITDVGAMGGKHLLGVLVALGIPAAAAVNFVTMQKSGKSVDLSAAVLIGGAISALAMLPLAMPFKASGMDFFWVTLLGVVQLGVPCVMVVWAARHLPAPELSLLCLLEVIFGIVWALVFVGERPGLMTLVGGAMVLGALAVNEFINLRSNQAGQGAVPMD</sequence>
<feature type="domain" description="EamA" evidence="2">
    <location>
        <begin position="155"/>
        <end position="282"/>
    </location>
</feature>
<accession>A0ABV7H0F0</accession>
<organism evidence="3 4">
    <name type="scientific">Piscinibacterium candidicorallinum</name>
    <dbReference type="NCBI Taxonomy" id="1793872"/>
    <lineage>
        <taxon>Bacteria</taxon>
        <taxon>Pseudomonadati</taxon>
        <taxon>Pseudomonadota</taxon>
        <taxon>Betaproteobacteria</taxon>
        <taxon>Burkholderiales</taxon>
        <taxon>Piscinibacterium</taxon>
    </lineage>
</organism>
<dbReference type="SUPFAM" id="SSF103481">
    <property type="entry name" value="Multidrug resistance efflux transporter EmrE"/>
    <property type="match status" value="2"/>
</dbReference>
<keyword evidence="1" id="KW-0812">Transmembrane</keyword>
<name>A0ABV7H0F0_9BURK</name>
<dbReference type="Pfam" id="PF00892">
    <property type="entry name" value="EamA"/>
    <property type="match status" value="2"/>
</dbReference>
<comment type="caution">
    <text evidence="3">The sequence shown here is derived from an EMBL/GenBank/DDBJ whole genome shotgun (WGS) entry which is preliminary data.</text>
</comment>
<evidence type="ECO:0000313" key="4">
    <source>
        <dbReference type="Proteomes" id="UP001595556"/>
    </source>
</evidence>
<proteinExistence type="predicted"/>
<feature type="transmembrane region" description="Helical" evidence="1">
    <location>
        <begin position="97"/>
        <end position="118"/>
    </location>
</feature>
<evidence type="ECO:0000259" key="2">
    <source>
        <dbReference type="Pfam" id="PF00892"/>
    </source>
</evidence>
<feature type="transmembrane region" description="Helical" evidence="1">
    <location>
        <begin position="267"/>
        <end position="286"/>
    </location>
</feature>
<feature type="transmembrane region" description="Helical" evidence="1">
    <location>
        <begin position="70"/>
        <end position="91"/>
    </location>
</feature>
<feature type="transmembrane region" description="Helical" evidence="1">
    <location>
        <begin position="155"/>
        <end position="173"/>
    </location>
</feature>
<keyword evidence="4" id="KW-1185">Reference proteome</keyword>
<feature type="transmembrane region" description="Helical" evidence="1">
    <location>
        <begin position="212"/>
        <end position="235"/>
    </location>
</feature>
<reference evidence="4" key="1">
    <citation type="journal article" date="2019" name="Int. J. Syst. Evol. Microbiol.">
        <title>The Global Catalogue of Microorganisms (GCM) 10K type strain sequencing project: providing services to taxonomists for standard genome sequencing and annotation.</title>
        <authorList>
            <consortium name="The Broad Institute Genomics Platform"/>
            <consortium name="The Broad Institute Genome Sequencing Center for Infectious Disease"/>
            <person name="Wu L."/>
            <person name="Ma J."/>
        </authorList>
    </citation>
    <scope>NUCLEOTIDE SEQUENCE [LARGE SCALE GENOMIC DNA]</scope>
    <source>
        <strain evidence="4">KCTC 52168</strain>
    </source>
</reference>
<keyword evidence="1" id="KW-1133">Transmembrane helix</keyword>
<gene>
    <name evidence="3" type="ORF">ACFOEN_06965</name>
</gene>
<evidence type="ECO:0000313" key="3">
    <source>
        <dbReference type="EMBL" id="MFC3147378.1"/>
    </source>
</evidence>
<keyword evidence="1" id="KW-0472">Membrane</keyword>
<feature type="transmembrane region" description="Helical" evidence="1">
    <location>
        <begin position="39"/>
        <end position="58"/>
    </location>
</feature>
<feature type="transmembrane region" description="Helical" evidence="1">
    <location>
        <begin position="242"/>
        <end position="261"/>
    </location>
</feature>
<dbReference type="InterPro" id="IPR000620">
    <property type="entry name" value="EamA_dom"/>
</dbReference>
<protein>
    <submittedName>
        <fullName evidence="3">DMT family transporter</fullName>
    </submittedName>
</protein>
<dbReference type="PANTHER" id="PTHR22911">
    <property type="entry name" value="ACYL-MALONYL CONDENSING ENZYME-RELATED"/>
    <property type="match status" value="1"/>
</dbReference>
<dbReference type="EMBL" id="JBHRTI010000003">
    <property type="protein sequence ID" value="MFC3147378.1"/>
    <property type="molecule type" value="Genomic_DNA"/>
</dbReference>
<dbReference type="PANTHER" id="PTHR22911:SF79">
    <property type="entry name" value="MOBA-LIKE NTP TRANSFERASE DOMAIN-CONTAINING PROTEIN"/>
    <property type="match status" value="1"/>
</dbReference>
<dbReference type="Proteomes" id="UP001595556">
    <property type="component" value="Unassembled WGS sequence"/>
</dbReference>
<feature type="transmembrane region" description="Helical" evidence="1">
    <location>
        <begin position="125"/>
        <end position="143"/>
    </location>
</feature>